<evidence type="ECO:0000256" key="5">
    <source>
        <dbReference type="ARBA" id="ARBA00022801"/>
    </source>
</evidence>
<evidence type="ECO:0000256" key="3">
    <source>
        <dbReference type="ARBA" id="ARBA00022679"/>
    </source>
</evidence>
<name>A0ABR4N2M8_9FUNG</name>
<dbReference type="InterPro" id="IPR001227">
    <property type="entry name" value="Ac_transferase_dom_sf"/>
</dbReference>
<dbReference type="Gene3D" id="3.90.470.20">
    <property type="entry name" value="4'-phosphopantetheinyl transferase domain"/>
    <property type="match status" value="1"/>
</dbReference>
<dbReference type="Gene3D" id="3.20.20.70">
    <property type="entry name" value="Aldolase class I"/>
    <property type="match status" value="1"/>
</dbReference>
<comment type="catalytic activity">
    <reaction evidence="10">
        <text>a (3R)-hydroxyacyl-[ACP] + NADP(+) = a 3-oxoacyl-[ACP] + NADPH + H(+)</text>
        <dbReference type="Rhea" id="RHEA:17397"/>
        <dbReference type="Rhea" id="RHEA-COMP:9916"/>
        <dbReference type="Rhea" id="RHEA-COMP:9945"/>
        <dbReference type="ChEBI" id="CHEBI:15378"/>
        <dbReference type="ChEBI" id="CHEBI:57783"/>
        <dbReference type="ChEBI" id="CHEBI:58349"/>
        <dbReference type="ChEBI" id="CHEBI:78776"/>
        <dbReference type="ChEBI" id="CHEBI:78827"/>
        <dbReference type="EC" id="1.1.1.100"/>
    </reaction>
</comment>
<dbReference type="InterPro" id="IPR009081">
    <property type="entry name" value="PP-bd_ACP"/>
</dbReference>
<dbReference type="InterPro" id="IPR013785">
    <property type="entry name" value="Aldolase_TIM"/>
</dbReference>
<dbReference type="Pfam" id="PF22235">
    <property type="entry name" value="FAS1_thioest_ins"/>
    <property type="match status" value="1"/>
</dbReference>
<dbReference type="Gene3D" id="3.30.70.3330">
    <property type="match status" value="1"/>
</dbReference>
<dbReference type="Pfam" id="PF00109">
    <property type="entry name" value="ketoacyl-synt"/>
    <property type="match status" value="1"/>
</dbReference>
<dbReference type="GO" id="GO:0004321">
    <property type="term" value="F:fatty-acyl-CoA synthase activity"/>
    <property type="evidence" value="ECO:0007669"/>
    <property type="project" value="UniProtKB-EC"/>
</dbReference>
<dbReference type="InterPro" id="IPR002539">
    <property type="entry name" value="MaoC-like_dom"/>
</dbReference>
<evidence type="ECO:0000256" key="4">
    <source>
        <dbReference type="ARBA" id="ARBA00022723"/>
    </source>
</evidence>
<dbReference type="InterPro" id="IPR003965">
    <property type="entry name" value="Fatty_acid_synthase"/>
</dbReference>
<dbReference type="SUPFAM" id="SSF51412">
    <property type="entry name" value="Inosine monophosphate dehydrogenase (IMPDH)"/>
    <property type="match status" value="1"/>
</dbReference>
<dbReference type="InterPro" id="IPR016039">
    <property type="entry name" value="Thiolase-like"/>
</dbReference>
<dbReference type="Gene3D" id="3.40.47.10">
    <property type="match status" value="1"/>
</dbReference>
<dbReference type="NCBIfam" id="TIGR00556">
    <property type="entry name" value="pantethn_trn"/>
    <property type="match status" value="1"/>
</dbReference>
<evidence type="ECO:0000256" key="7">
    <source>
        <dbReference type="ARBA" id="ARBA00022857"/>
    </source>
</evidence>
<keyword evidence="15" id="KW-1185">Reference proteome</keyword>
<dbReference type="InterPro" id="IPR050830">
    <property type="entry name" value="Fungal_FAS"/>
</dbReference>
<dbReference type="InterPro" id="IPR041550">
    <property type="entry name" value="FASI_helical"/>
</dbReference>
<dbReference type="SUPFAM" id="SSF53901">
    <property type="entry name" value="Thiolase-like"/>
    <property type="match status" value="2"/>
</dbReference>
<dbReference type="InterPro" id="IPR013565">
    <property type="entry name" value="Fas1/AflB-like_central"/>
</dbReference>
<dbReference type="PRINTS" id="PR01483">
    <property type="entry name" value="FASYNTHASE"/>
</dbReference>
<dbReference type="InterPro" id="IPR004568">
    <property type="entry name" value="Ppantetheine-prot_Trfase_dom"/>
</dbReference>
<dbReference type="Gene3D" id="3.40.366.10">
    <property type="entry name" value="Malonyl-Coenzyme A Acyl Carrier Protein, domain 2"/>
    <property type="match status" value="3"/>
</dbReference>
<keyword evidence="7" id="KW-0521">NADP</keyword>
<dbReference type="Gene3D" id="6.10.60.10">
    <property type="match status" value="1"/>
</dbReference>
<dbReference type="Gene3D" id="6.20.240.10">
    <property type="match status" value="1"/>
</dbReference>
<dbReference type="SUPFAM" id="SSF51735">
    <property type="entry name" value="NAD(P)-binding Rossmann-fold domains"/>
    <property type="match status" value="1"/>
</dbReference>
<evidence type="ECO:0000313" key="14">
    <source>
        <dbReference type="EMBL" id="KAL2913765.1"/>
    </source>
</evidence>
<dbReference type="InterPro" id="IPR036291">
    <property type="entry name" value="NAD(P)-bd_dom_sf"/>
</dbReference>
<reference evidence="14 15" key="1">
    <citation type="submission" date="2023-09" db="EMBL/GenBank/DDBJ databases">
        <title>Pangenome analysis of Batrachochytrium dendrobatidis and related Chytrids.</title>
        <authorList>
            <person name="Yacoub M.N."/>
            <person name="Stajich J.E."/>
            <person name="James T.Y."/>
        </authorList>
    </citation>
    <scope>NUCLEOTIDE SEQUENCE [LARGE SCALE GENOMIC DNA]</scope>
    <source>
        <strain evidence="14 15">JEL0888</strain>
    </source>
</reference>
<evidence type="ECO:0000256" key="2">
    <source>
        <dbReference type="ARBA" id="ARBA00022553"/>
    </source>
</evidence>
<dbReference type="CDD" id="cd03447">
    <property type="entry name" value="FAS_MaoC"/>
    <property type="match status" value="1"/>
</dbReference>
<dbReference type="InterPro" id="IPR037143">
    <property type="entry name" value="4-PPantetheinyl_Trfase_dom_sf"/>
</dbReference>
<dbReference type="SMART" id="SM00827">
    <property type="entry name" value="PKS_AT"/>
    <property type="match status" value="1"/>
</dbReference>
<comment type="catalytic activity">
    <reaction evidence="11">
        <text>a fatty acyl-[ACP] + malonyl-[ACP] + H(+) = a 3-oxoacyl-[ACP] + holo-[ACP] + CO2</text>
        <dbReference type="Rhea" id="RHEA:22836"/>
        <dbReference type="Rhea" id="RHEA-COMP:9623"/>
        <dbReference type="Rhea" id="RHEA-COMP:9685"/>
        <dbReference type="Rhea" id="RHEA-COMP:9916"/>
        <dbReference type="Rhea" id="RHEA-COMP:14125"/>
        <dbReference type="ChEBI" id="CHEBI:15378"/>
        <dbReference type="ChEBI" id="CHEBI:16526"/>
        <dbReference type="ChEBI" id="CHEBI:64479"/>
        <dbReference type="ChEBI" id="CHEBI:78449"/>
        <dbReference type="ChEBI" id="CHEBI:78776"/>
        <dbReference type="ChEBI" id="CHEBI:138651"/>
        <dbReference type="EC" id="2.3.1.41"/>
    </reaction>
</comment>
<dbReference type="InterPro" id="IPR014031">
    <property type="entry name" value="Ketoacyl_synth_C"/>
</dbReference>
<dbReference type="EC" id="2.3.1.86" evidence="14"/>
<dbReference type="PROSITE" id="PS50075">
    <property type="entry name" value="CARRIER"/>
    <property type="match status" value="1"/>
</dbReference>
<dbReference type="Pfam" id="PF18325">
    <property type="entry name" value="Fas_alpha_ACP"/>
    <property type="match status" value="1"/>
</dbReference>
<dbReference type="Pfam" id="PF01575">
    <property type="entry name" value="MaoC_dehydratas"/>
    <property type="match status" value="1"/>
</dbReference>
<feature type="domain" description="Carrier" evidence="12">
    <location>
        <begin position="2320"/>
        <end position="2396"/>
    </location>
</feature>
<dbReference type="Gene3D" id="6.10.250.1930">
    <property type="match status" value="1"/>
</dbReference>
<gene>
    <name evidence="14" type="primary">fas2</name>
    <name evidence="14" type="ORF">HK105_206781</name>
</gene>
<dbReference type="InterPro" id="IPR040883">
    <property type="entry name" value="FAS_meander"/>
</dbReference>
<dbReference type="Gene3D" id="6.10.140.1410">
    <property type="match status" value="1"/>
</dbReference>
<dbReference type="EMBL" id="JADGIZ020000042">
    <property type="protein sequence ID" value="KAL2913765.1"/>
    <property type="molecule type" value="Genomic_DNA"/>
</dbReference>
<keyword evidence="3 14" id="KW-0808">Transferase</keyword>
<dbReference type="Gene3D" id="3.30.1120.100">
    <property type="match status" value="1"/>
</dbReference>
<evidence type="ECO:0000256" key="1">
    <source>
        <dbReference type="ARBA" id="ARBA00022450"/>
    </source>
</evidence>
<evidence type="ECO:0000259" key="12">
    <source>
        <dbReference type="PROSITE" id="PS50075"/>
    </source>
</evidence>
<dbReference type="InterPro" id="IPR014030">
    <property type="entry name" value="Ketoacyl_synth_N"/>
</dbReference>
<dbReference type="Pfam" id="PF13452">
    <property type="entry name" value="FAS1_DH_region"/>
    <property type="match status" value="1"/>
</dbReference>
<dbReference type="Pfam" id="PF17828">
    <property type="entry name" value="FAS_N"/>
    <property type="match status" value="1"/>
</dbReference>
<keyword evidence="1" id="KW-0596">Phosphopantetheine</keyword>
<dbReference type="CDD" id="cd00828">
    <property type="entry name" value="elong_cond_enzymes"/>
    <property type="match status" value="1"/>
</dbReference>
<dbReference type="InterPro" id="IPR032088">
    <property type="entry name" value="SAT"/>
</dbReference>
<dbReference type="Gene3D" id="6.10.140.1400">
    <property type="match status" value="1"/>
</dbReference>
<dbReference type="Pfam" id="PF18314">
    <property type="entry name" value="FAS_I_H"/>
    <property type="match status" value="1"/>
</dbReference>
<dbReference type="Pfam" id="PF08354">
    <property type="entry name" value="Fas1-AflB-like_hel"/>
    <property type="match status" value="1"/>
</dbReference>
<dbReference type="PROSITE" id="PS52004">
    <property type="entry name" value="KS3_2"/>
    <property type="match status" value="1"/>
</dbReference>
<evidence type="ECO:0000256" key="11">
    <source>
        <dbReference type="ARBA" id="ARBA00049541"/>
    </source>
</evidence>
<evidence type="ECO:0000313" key="15">
    <source>
        <dbReference type="Proteomes" id="UP001527925"/>
    </source>
</evidence>
<keyword evidence="14" id="KW-0012">Acyltransferase</keyword>
<dbReference type="InterPro" id="IPR008278">
    <property type="entry name" value="4-PPantetheinyl_Trfase_dom"/>
</dbReference>
<dbReference type="InterPro" id="IPR018201">
    <property type="entry name" value="Ketoacyl_synth_AS"/>
</dbReference>
<protein>
    <submittedName>
        <fullName evidence="14">Fatty acid synthase alpha subunit Lsd1</fullName>
        <ecNumber evidence="14">2.3.1.86</ecNumber>
    </submittedName>
</protein>
<accession>A0ABR4N2M8</accession>
<dbReference type="Pfam" id="PF02801">
    <property type="entry name" value="Ketoacyl-synt_C"/>
    <property type="match status" value="1"/>
</dbReference>
<dbReference type="Gene3D" id="3.30.70.2490">
    <property type="match status" value="1"/>
</dbReference>
<dbReference type="InterPro" id="IPR014043">
    <property type="entry name" value="Acyl_transferase_dom"/>
</dbReference>
<comment type="caution">
    <text evidence="14">The sequence shown here is derived from an EMBL/GenBank/DDBJ whole genome shotgun (WGS) entry which is preliminary data.</text>
</comment>
<dbReference type="SUPFAM" id="SSF56214">
    <property type="entry name" value="4'-phosphopantetheinyl transferase"/>
    <property type="match status" value="1"/>
</dbReference>
<evidence type="ECO:0000256" key="9">
    <source>
        <dbReference type="ARBA" id="ARBA00048237"/>
    </source>
</evidence>
<dbReference type="SUPFAM" id="SSF52151">
    <property type="entry name" value="FabD/lysophospholipase-like"/>
    <property type="match status" value="2"/>
</dbReference>
<organism evidence="14 15">
    <name type="scientific">Polyrhizophydium stewartii</name>
    <dbReference type="NCBI Taxonomy" id="2732419"/>
    <lineage>
        <taxon>Eukaryota</taxon>
        <taxon>Fungi</taxon>
        <taxon>Fungi incertae sedis</taxon>
        <taxon>Chytridiomycota</taxon>
        <taxon>Chytridiomycota incertae sedis</taxon>
        <taxon>Chytridiomycetes</taxon>
        <taxon>Rhizophydiales</taxon>
        <taxon>Rhizophydiales incertae sedis</taxon>
        <taxon>Polyrhizophydium</taxon>
    </lineage>
</organism>
<dbReference type="InterPro" id="IPR020841">
    <property type="entry name" value="PKS_Beta-ketoAc_synthase_dom"/>
</dbReference>
<dbReference type="SUPFAM" id="SSF54637">
    <property type="entry name" value="Thioesterase/thiol ester dehydrase-isomerase"/>
    <property type="match status" value="2"/>
</dbReference>
<dbReference type="InterPro" id="IPR047224">
    <property type="entry name" value="FAS_alpha_su_C"/>
</dbReference>
<keyword evidence="6" id="KW-0460">Magnesium</keyword>
<evidence type="ECO:0000259" key="13">
    <source>
        <dbReference type="PROSITE" id="PS52004"/>
    </source>
</evidence>
<evidence type="ECO:0000256" key="10">
    <source>
        <dbReference type="ARBA" id="ARBA00048508"/>
    </source>
</evidence>
<keyword evidence="5" id="KW-0378">Hydrolase</keyword>
<dbReference type="Gene3D" id="3.10.129.10">
    <property type="entry name" value="Hotdog Thioesterase"/>
    <property type="match status" value="1"/>
</dbReference>
<dbReference type="Gene3D" id="3.40.50.720">
    <property type="entry name" value="NAD(P)-binding Rossmann-like Domain"/>
    <property type="match status" value="1"/>
</dbReference>
<dbReference type="PROSITE" id="PS00606">
    <property type="entry name" value="KS3_1"/>
    <property type="match status" value="1"/>
</dbReference>
<dbReference type="Pfam" id="PF16073">
    <property type="entry name" value="SAT"/>
    <property type="match status" value="1"/>
</dbReference>
<dbReference type="Gene3D" id="1.20.930.70">
    <property type="match status" value="1"/>
</dbReference>
<evidence type="ECO:0000256" key="6">
    <source>
        <dbReference type="ARBA" id="ARBA00022842"/>
    </source>
</evidence>
<dbReference type="InterPro" id="IPR041099">
    <property type="entry name" value="FAS1_N"/>
</dbReference>
<keyword evidence="8" id="KW-0560">Oxidoreductase</keyword>
<dbReference type="InterPro" id="IPR040899">
    <property type="entry name" value="Fas_alpha_ACP"/>
</dbReference>
<keyword evidence="2" id="KW-0597">Phosphoprotein</keyword>
<comment type="catalytic activity">
    <reaction evidence="9">
        <text>acetyl-CoA + n malonyl-CoA + 2n NADPH + 4n H(+) = a long-chain-acyl-CoA + n CoA + n CO2 + 2n NADP(+).</text>
        <dbReference type="EC" id="2.3.1.86"/>
    </reaction>
</comment>
<dbReference type="PANTHER" id="PTHR10982:SF21">
    <property type="entry name" value="FATTY ACID SYNTHASE SUBUNIT BETA"/>
    <property type="match status" value="1"/>
</dbReference>
<dbReference type="InterPro" id="IPR039569">
    <property type="entry name" value="FAS1-like_DH_region"/>
</dbReference>
<dbReference type="CDD" id="cd08950">
    <property type="entry name" value="KR_fFAS_SDR_c_like"/>
    <property type="match status" value="1"/>
</dbReference>
<sequence length="4025" mass="439282">MAPSTSASAAAAAAASPVLAAQPATIPGLAAGRSALSAAAQSSSLVQQHRQLLIKQRSVELAVLVPASLWPIGEHVRELFPPFFEASAFAAASDAAAAATAGADASASDAAPDALTPIELFACLIDFVHSLLLAGPQAAGARAAGGLAMDIMPLLSVLFLHFHDRFLRDNHVHVVVRDVSPASARAAVVRIYYAALAVLLKNGLVARDEFLPRKPALLAAVEWGSVALFPVFGGQGNVEEYFEELVALHRTYDAFSRPLVSRAAVTLAKHSGSPEALALHATPINVLSWLERPDTRPSTDALLATHLSLPLIGLAQLVAYYVLLKTLDMTPGQLREHFVGTTGHSQGVVTAVAIAASNTEQEFFDNAQKALALLFWIGLRSQHASPSTTTNPNILEGSISNNEGVPTPMLAVTGMPRAEVRKHVEATNSFLPPDRRISLALINGPRAVICTGSPQSLYGLNVALRKLKVEPGVDQSRIPFSQRKIRFSSRFLPVLVPFHSDYLVDVPAQLEADIRAHGLDFDAKDLAIPVYNTHTGEDVRTAKSIAASLVEQICVQSVEWERATAHAGVTHIIDFGPGGPSGIGGLTYRNKEGTGVSVILANSYDVAGTELLDRAALYDFDQRSVRLAPNWGEKYRPRLVRIASTGEIHIDTPFSRLIAKPPIMVAGMTPCTANEGFVAAVINAGYHVELAGGGQHTEAYLRDRVDKIMALVPAGEGINLNILFLNPRLWGFQYPLSQTMRREGIPMEGICVAAGVPSLDVADEVCTNLKAAGLRYVAFKPGSVETIRRVVSIAKRHPDMAIVLQWTGGRGGGHHSFEDFHQPMFETYAAIRRVDNIILVVGSGFGDHSDTLPYLTGEWSTRFDYAPMPFDGILLGSRVMVAKENLASRGVKELIVAAQGIEDESMWERTYKGEIGGIITVKSELGEPIHKIANRGVLFWKEMDDLIFSLPLNKRLPVLLERKDYIIQKLNSDFQKPWFGRKADGRVCDLHEMTYGEVVDRLFETLYVAHQARWIDVTLRDVFGDFLRRVEERFSASTAPSLLQSYATLDHEPASFIEAFMETFPEAATQILTQEDVFYFLAICSNPVRKPVTFIPVLDDRFEFWFKKDSLWQSEDVDAVAGQDPQRVAILQGPVAVRHSRIVDEPVADILGNMYRGQIAAIKAKYYNDDDSLIPMVEYIGPVPRASAHAPRLSHVQVTESRDGLDRSVMLELPADPADLPPAEDYYEFLAGPETSWMRALLASDSIVQGKLLVDNPIRRILRPRPGQTVFVRHDDRRRPVILSVYDRRQVASQIPRRHPSVTIRRDETGVISVTLFEQRPHASIPLEFRFTYVPTQGRNPIHEIMEGRNDRVKKFYAALWSISDAEAALSPEDTFRSTFVVGEKRIYDFVHHIGNEAELYAKHGKDSSAVAPMDFAIVAGWRSLVTALQPKEIDGDLLRLVHLSNEFRMLDRSAMIEAGDCIYTEARIQSVLISDSGKTVEVKGVLHKMPAGADGEALPADAAAKGTPIVEITSRFLYRGKFTDFHNSFSKTTEKPVRLEIASSKDVAVLRSKPWIEWHAAAAADAPEATQLLKPHATLLFQLETVARFKNAKVYSRLECTGAVLLQTTRETVEIGRVKYAATDCHGHVVMEFLNRNGAPIEEAVYFASGGYSILPVSEHFAAEARVPSTNTGYAESSGDLNPIHVNPYFADLASLPGTITHGMWTSAATRKFVEIYAAGNEPKRVRDYSVTFNAMVLPGDLLQTKLSHVGMSNGKMMIKIETLNQHGATVLVGSALVEQAPTAYVFTGQGSQEVGMGMDLYKLSAVARAIWDRADKHFLDNYGLSIIEIVRDNPKAKTVHFGGIKGAKIRSSYMNMRYDTVDESGAPRQTAIFGSITEDTESFTFQHPAGLLSATQFTQPALTLTAVASFTDMEANGLVQTKAAFAGHSLGEYAALCAIGRVLSIESIVDITFYRGLTMQVAVPRDELGRSQYGMVAANPVRVSMTMGERGLRFIVDAIARCSKGLIEIVNFNVENFQYVVAGELVYLDTLRLVLNRLKALNLNFVELTRSKTVAEIEELLDEIVNEKVAESREAQRAAGGFITPQRGIATVPLTGIDVPFHSSFLNSGITPFRNILKSKFEMLTVNVDTLRGKYIPNLTARPFSTDRSYFEYVYELSKSTLIKAVLDDWEKHAEADPAVQQQRALTLLIELLAHQFASPVRWIETQDQLFRDFHVERLIEVGPSPVLAGMAARTLKIKYEAYDDAVTQKRMQLCTNKDRKEIYYDFEDAPAAEEAAPAASAPAAAPAAAAAAPVAAAAAPVAAAPAAAAGPVADEPISAKEVLFVMIAHKLKKPLEDVAPTKSIKDLVGGKSTLQNEILGDLAAEFGNVLADKAEELPLGEVATALQNSHSGSLGKASAGLVNKLVSSKMPGGFGMGQVKAHLSAAFGLGPKRTDGALLHGLVHEPAGRFGSDAEARAWLDKVAASYAAKVGVTLGSAAGGAGAGAGAAAAGPVVNSKDFVELKDKMNKLMRQQLSLYAKFVDLDLLDGARLAEAQKDANAALQLQLDLWSAEHGDAYAEGIRPSFDKLKARVFDSHWNWARQDVLQLYYDLVFGRITSVDRELMNQSLHIMNRTDDAEAVISFMEYYIETCDETKGENYARAKQLGRTLIENCRMALTADPVYKNFAYRPTRPVTTITDRGELKYTEERRAASNMKDYVAEMRQGSSLTKLPDSEPLVAQFTALRDLVKAAGGEKTAEFKTQMDAIFDSIRAHLPTPQFDQPNLPFLFIKRRSTADPTHWVPDAEMTRVYLDALADMARDGITFKSRSVLMTGCGKDSIGAEVLKALLSGGAQVVVTTSRFQKSSVEYFQSVYEQHGSKGSRLVVVPFNGGSQQDVNALVDYIYSRDPKSGLGWDLDAIIPFAAIPEQGREIDGIDSRSELAHRIMLTNLLRLLGQVKIKKAAFGFDTRPALVMLPLSPNHGTFGGDGLYSESKIALETLMNRFHAESWSGYLTIVGAVIGWTRGTGLMSGNNMVAEGIESLGARTFSQHEMAFNLSGLLHPAIVKRAYTEPIWADLNGGLHFVSELANITKELRRELLETAEIRRAVARETALDRQVLEGPTKAANVSVTPRANMRFAFPKLAKPSMSHLRGLLDLDKVIVVTGFGEVGPFGGSRTRWEMESFGKLSLEGCIELAWVMGMITFHRGPLGKIPNYSGWIDVETKQPVQDFEIKSKYESKILEHTGIRLIEPELFGGYDPNNKMFIQEVAITEDTAPIEVSREEAAAFKRYNGDAAIVEQRGEQWFVSFAKGASIFVPKSLRFDRFVAGQIPKGWSAKRYGVPDDIISQVDPITLYTLVATVEALVSSGVTDPYEFYKYVHVSELGNTSGGGMGGMLAMRKIFRRYAELPSSKDILQESFINTMPAWINMLLLSSSGPIKTPVGACATAAESVEVAVDTLLSGKARVVICGGYDDFQEESSYEFANMKATSSSDAEFAMGREPREMCRPASDTRGGFMEAHGSGIAVLMTATLALQMGVPIRGIVASTSTATDKNSRSVPAPGQGVLTTARETPAGKHAYAMLDIKYRTRQLRREREFIKRWVEDELADMRDELEAARAAGTLKDEDAFVKERTALIEQEAVRKEKNALSTWSHDWWRNNPHVSPLRAGLATFGLTIDDIGVASFHGTGTKANDYNESSVVSQQMEHLGRTVGNILPAVFQKHLTGHPKGAAAAWMLNGALQILETGIVPGNRNLDNVEARLRKFKHIIYPSRSIQTDGIKSVLLKSFGFGQAGAEILVVHPDYLFAAVDEAVFDEYAAKREKRQIASYRYYHEMLTSTAPLVRVKDAAPYTDAQQSSVYLNPLARATYDAKTGSYNFNNAAARAGKTTVAPADVAVTKALVAEAAEKLKAEHGAARGIGVDVQLVAEVAADNDAFVARNFTDAEIAYCRASASPAASFAGRWAAKEAVIKAVSSRAEGEVVWTKGAGAPLNEIEIVREDGQAPRVVLHGEAKAAADAAGVADLRVTISHSGSYAVAMAVAQ</sequence>
<proteinExistence type="predicted"/>
<evidence type="ECO:0000256" key="8">
    <source>
        <dbReference type="ARBA" id="ARBA00023002"/>
    </source>
</evidence>
<dbReference type="PANTHER" id="PTHR10982">
    <property type="entry name" value="MALONYL COA-ACYL CARRIER PROTEIN TRANSACYLASE"/>
    <property type="match status" value="1"/>
</dbReference>
<keyword evidence="4" id="KW-0479">Metal-binding</keyword>
<dbReference type="InterPro" id="IPR029069">
    <property type="entry name" value="HotDog_dom_sf"/>
</dbReference>
<dbReference type="Proteomes" id="UP001527925">
    <property type="component" value="Unassembled WGS sequence"/>
</dbReference>
<dbReference type="InterPro" id="IPR016035">
    <property type="entry name" value="Acyl_Trfase/lysoPLipase"/>
</dbReference>
<dbReference type="Gene3D" id="3.90.25.70">
    <property type="match status" value="1"/>
</dbReference>
<dbReference type="Pfam" id="PF01648">
    <property type="entry name" value="ACPS"/>
    <property type="match status" value="1"/>
</dbReference>
<feature type="domain" description="Ketosynthase family 3 (KS3)" evidence="13">
    <location>
        <begin position="3246"/>
        <end position="3784"/>
    </location>
</feature>
<dbReference type="Pfam" id="PF17951">
    <property type="entry name" value="FAS_meander"/>
    <property type="match status" value="1"/>
</dbReference>
<dbReference type="Gene3D" id="1.20.1050.120">
    <property type="match status" value="1"/>
</dbReference>
<dbReference type="Pfam" id="PF00698">
    <property type="entry name" value="Acyl_transf_1"/>
    <property type="match status" value="1"/>
</dbReference>